<reference evidence="2" key="1">
    <citation type="submission" date="2021-02" db="EMBL/GenBank/DDBJ databases">
        <authorList>
            <person name="Dougan E. K."/>
            <person name="Rhodes N."/>
            <person name="Thang M."/>
            <person name="Chan C."/>
        </authorList>
    </citation>
    <scope>NUCLEOTIDE SEQUENCE</scope>
</reference>
<sequence>MKFTRLVLGLAFPALLGANDNDDENSVACGVDRRLGGEAFVDEFSGGKAEGTLMLQVGGQRYQQPSASASIGTSAATISKAPKLPAAAPSTSLAPAATSSSLCSSGRLLPEFYVLGAPKCGTTSLAELAMRQLGVQPAIMPRYDHLAAAFDGEFSNDESFLSQKEFHFFDLLAAEANPEVLGNATHVRELWLRVLPICPPRARAKQVLADFTAVNLVHAFPWPPLPQLPPLLHDMYGSALASQLTFVVASSA</sequence>
<protein>
    <recommendedName>
        <fullName evidence="4">Sulfotransferase domain-containing protein</fullName>
    </recommendedName>
</protein>
<evidence type="ECO:0000313" key="3">
    <source>
        <dbReference type="Proteomes" id="UP000654075"/>
    </source>
</evidence>
<dbReference type="Gene3D" id="3.40.50.300">
    <property type="entry name" value="P-loop containing nucleotide triphosphate hydrolases"/>
    <property type="match status" value="1"/>
</dbReference>
<evidence type="ECO:0000256" key="1">
    <source>
        <dbReference type="SAM" id="SignalP"/>
    </source>
</evidence>
<proteinExistence type="predicted"/>
<dbReference type="InterPro" id="IPR027417">
    <property type="entry name" value="P-loop_NTPase"/>
</dbReference>
<evidence type="ECO:0000313" key="2">
    <source>
        <dbReference type="EMBL" id="CAE8608653.1"/>
    </source>
</evidence>
<gene>
    <name evidence="2" type="ORF">PGLA1383_LOCUS26506</name>
</gene>
<comment type="caution">
    <text evidence="2">The sequence shown here is derived from an EMBL/GenBank/DDBJ whole genome shotgun (WGS) entry which is preliminary data.</text>
</comment>
<accession>A0A813FAA0</accession>
<name>A0A813FAA0_POLGL</name>
<dbReference type="SUPFAM" id="SSF52540">
    <property type="entry name" value="P-loop containing nucleoside triphosphate hydrolases"/>
    <property type="match status" value="1"/>
</dbReference>
<organism evidence="2 3">
    <name type="scientific">Polarella glacialis</name>
    <name type="common">Dinoflagellate</name>
    <dbReference type="NCBI Taxonomy" id="89957"/>
    <lineage>
        <taxon>Eukaryota</taxon>
        <taxon>Sar</taxon>
        <taxon>Alveolata</taxon>
        <taxon>Dinophyceae</taxon>
        <taxon>Suessiales</taxon>
        <taxon>Suessiaceae</taxon>
        <taxon>Polarella</taxon>
    </lineage>
</organism>
<keyword evidence="1" id="KW-0732">Signal</keyword>
<keyword evidence="3" id="KW-1185">Reference proteome</keyword>
<feature type="chain" id="PRO_5032969094" description="Sulfotransferase domain-containing protein" evidence="1">
    <location>
        <begin position="19"/>
        <end position="252"/>
    </location>
</feature>
<feature type="signal peptide" evidence="1">
    <location>
        <begin position="1"/>
        <end position="18"/>
    </location>
</feature>
<dbReference type="AlphaFoldDB" id="A0A813FAA0"/>
<dbReference type="EMBL" id="CAJNNV010023376">
    <property type="protein sequence ID" value="CAE8608653.1"/>
    <property type="molecule type" value="Genomic_DNA"/>
</dbReference>
<dbReference type="Proteomes" id="UP000654075">
    <property type="component" value="Unassembled WGS sequence"/>
</dbReference>
<feature type="non-terminal residue" evidence="2">
    <location>
        <position position="1"/>
    </location>
</feature>
<evidence type="ECO:0008006" key="4">
    <source>
        <dbReference type="Google" id="ProtNLM"/>
    </source>
</evidence>